<proteinExistence type="predicted"/>
<gene>
    <name evidence="1" type="ORF">PYW08_008061</name>
</gene>
<protein>
    <submittedName>
        <fullName evidence="1">Uncharacterized protein</fullName>
    </submittedName>
</protein>
<name>A0ACC2QAT0_9NEOP</name>
<organism evidence="1 2">
    <name type="scientific">Mythimna loreyi</name>
    <dbReference type="NCBI Taxonomy" id="667449"/>
    <lineage>
        <taxon>Eukaryota</taxon>
        <taxon>Metazoa</taxon>
        <taxon>Ecdysozoa</taxon>
        <taxon>Arthropoda</taxon>
        <taxon>Hexapoda</taxon>
        <taxon>Insecta</taxon>
        <taxon>Pterygota</taxon>
        <taxon>Neoptera</taxon>
        <taxon>Endopterygota</taxon>
        <taxon>Lepidoptera</taxon>
        <taxon>Glossata</taxon>
        <taxon>Ditrysia</taxon>
        <taxon>Noctuoidea</taxon>
        <taxon>Noctuidae</taxon>
        <taxon>Noctuinae</taxon>
        <taxon>Hadenini</taxon>
        <taxon>Mythimna</taxon>
    </lineage>
</organism>
<dbReference type="Proteomes" id="UP001231649">
    <property type="component" value="Chromosome 21"/>
</dbReference>
<sequence>MQRYSFLYTIVLIELFENHAFTEAKSGSIELDNYNFDKVTKKFQASLIKFDISYPFGAKHEAFMAFAKDTIEEEDLLVAQVLEDKSNVVLASKYGASKDKLPVVKLLVKGKSEPIPFNMDAEGFTVEELRRFVSENSGLYLSLPGCVKEFDKLTIQFMKGKKDERQKVLKKIEQHLMRMDKESTTGKIYETIMKKVLEKGDDFIQSELDRMKKLLSGKISDEKKKQLGIRINILQTFQSFHEPGGNVKEDL</sequence>
<accession>A0ACC2QAT0</accession>
<reference evidence="1" key="1">
    <citation type="submission" date="2023-03" db="EMBL/GenBank/DDBJ databases">
        <title>Chromosome-level genomes of two armyworms, Mythimna separata and Mythimna loreyi, provide insights into the biosynthesis and reception of sex pheromones.</title>
        <authorList>
            <person name="Zhao H."/>
        </authorList>
    </citation>
    <scope>NUCLEOTIDE SEQUENCE</scope>
    <source>
        <strain evidence="1">BeijingLab</strain>
    </source>
</reference>
<dbReference type="EMBL" id="CM056797">
    <property type="protein sequence ID" value="KAJ8712757.1"/>
    <property type="molecule type" value="Genomic_DNA"/>
</dbReference>
<evidence type="ECO:0000313" key="2">
    <source>
        <dbReference type="Proteomes" id="UP001231649"/>
    </source>
</evidence>
<keyword evidence="2" id="KW-1185">Reference proteome</keyword>
<evidence type="ECO:0000313" key="1">
    <source>
        <dbReference type="EMBL" id="KAJ8712757.1"/>
    </source>
</evidence>
<comment type="caution">
    <text evidence="1">The sequence shown here is derived from an EMBL/GenBank/DDBJ whole genome shotgun (WGS) entry which is preliminary data.</text>
</comment>